<feature type="transmembrane region" description="Helical" evidence="6">
    <location>
        <begin position="20"/>
        <end position="38"/>
    </location>
</feature>
<dbReference type="EMBL" id="FNEV01000005">
    <property type="protein sequence ID" value="SDJ42933.1"/>
    <property type="molecule type" value="Genomic_DNA"/>
</dbReference>
<evidence type="ECO:0000259" key="7">
    <source>
        <dbReference type="Pfam" id="PF12698"/>
    </source>
</evidence>
<feature type="transmembrane region" description="Helical" evidence="6">
    <location>
        <begin position="361"/>
        <end position="383"/>
    </location>
</feature>
<dbReference type="Pfam" id="PF12698">
    <property type="entry name" value="ABC2_membrane_3"/>
    <property type="match status" value="1"/>
</dbReference>
<dbReference type="RefSeq" id="WP_093193605.1">
    <property type="nucleotide sequence ID" value="NZ_FNEV01000005.1"/>
</dbReference>
<dbReference type="GO" id="GO:0140359">
    <property type="term" value="F:ABC-type transporter activity"/>
    <property type="evidence" value="ECO:0007669"/>
    <property type="project" value="InterPro"/>
</dbReference>
<organism evidence="8 9">
    <name type="scientific">Salimicrobium halophilum</name>
    <dbReference type="NCBI Taxonomy" id="86666"/>
    <lineage>
        <taxon>Bacteria</taxon>
        <taxon>Bacillati</taxon>
        <taxon>Bacillota</taxon>
        <taxon>Bacilli</taxon>
        <taxon>Bacillales</taxon>
        <taxon>Bacillaceae</taxon>
        <taxon>Salimicrobium</taxon>
    </lineage>
</organism>
<keyword evidence="3 6" id="KW-0812">Transmembrane</keyword>
<gene>
    <name evidence="8" type="ORF">SAMN04490247_1876</name>
</gene>
<feature type="transmembrane region" description="Helical" evidence="6">
    <location>
        <begin position="306"/>
        <end position="325"/>
    </location>
</feature>
<keyword evidence="5 6" id="KW-0472">Membrane</keyword>
<evidence type="ECO:0000256" key="6">
    <source>
        <dbReference type="SAM" id="Phobius"/>
    </source>
</evidence>
<feature type="domain" description="ABC-2 type transporter transmembrane" evidence="7">
    <location>
        <begin position="19"/>
        <end position="380"/>
    </location>
</feature>
<dbReference type="STRING" id="86666.SAMN04490247_1876"/>
<evidence type="ECO:0000256" key="2">
    <source>
        <dbReference type="ARBA" id="ARBA00022475"/>
    </source>
</evidence>
<feature type="transmembrane region" description="Helical" evidence="6">
    <location>
        <begin position="229"/>
        <end position="251"/>
    </location>
</feature>
<keyword evidence="4 6" id="KW-1133">Transmembrane helix</keyword>
<comment type="subcellular location">
    <subcellularLocation>
        <location evidence="1">Cell membrane</location>
        <topology evidence="1">Multi-pass membrane protein</topology>
    </subcellularLocation>
</comment>
<dbReference type="PANTHER" id="PTHR30294">
    <property type="entry name" value="MEMBRANE COMPONENT OF ABC TRANSPORTER YHHJ-RELATED"/>
    <property type="match status" value="1"/>
</dbReference>
<dbReference type="GO" id="GO:0005886">
    <property type="term" value="C:plasma membrane"/>
    <property type="evidence" value="ECO:0007669"/>
    <property type="project" value="UniProtKB-SubCell"/>
</dbReference>
<evidence type="ECO:0000313" key="9">
    <source>
        <dbReference type="Proteomes" id="UP000199225"/>
    </source>
</evidence>
<keyword evidence="2" id="KW-1003">Cell membrane</keyword>
<proteinExistence type="predicted"/>
<dbReference type="PANTHER" id="PTHR30294:SF29">
    <property type="entry name" value="MULTIDRUG ABC TRANSPORTER PERMEASE YBHS-RELATED"/>
    <property type="match status" value="1"/>
</dbReference>
<dbReference type="AlphaFoldDB" id="A0A1G8TNF3"/>
<evidence type="ECO:0000256" key="4">
    <source>
        <dbReference type="ARBA" id="ARBA00022989"/>
    </source>
</evidence>
<feature type="transmembrane region" description="Helical" evidence="6">
    <location>
        <begin position="271"/>
        <end position="294"/>
    </location>
</feature>
<sequence length="409" mass="44467">MNKFFVILSHTYKNRVKSKAFIITTVLTLAAILIMTNIQTVMDTFSGDGEEDSSIAIIAEEPVASTLTSSLAGGELFEGGEEEGKEAVLSGEYEALLVVDLQESGLPEGHYYTEQLTSSSDAEARQVLQQIKTNIAAENQNLSGETLTAISSPVAFERTALEEGAKSEEELNQARVIVYIMLFVMYFAVIMYGNIIATEVTTEKSSRVMEILVSSVSPVTQMFAKITGIALLGLTQFALFILVGYLGITLADSTEGSLIQMVGLSNPDWGVVGYAVLFFILGYFLYATLAAMLGSLVSRVEDAQQTVTPMMMMIIVAFFLAISALGAPEATYIVITSYIPFFTPFVMFTRMGMVDVALWETLLSLGILVGTILLLGFIGARIYRGGVLMYGKASLWKNVKEALQLSKKE</sequence>
<name>A0A1G8TNF3_9BACI</name>
<dbReference type="OrthoDB" id="9768837at2"/>
<dbReference type="InterPro" id="IPR013525">
    <property type="entry name" value="ABC2_TM"/>
</dbReference>
<protein>
    <submittedName>
        <fullName evidence="8">ABC-2 type transport system permease protein</fullName>
    </submittedName>
</protein>
<feature type="transmembrane region" description="Helical" evidence="6">
    <location>
        <begin position="176"/>
        <end position="197"/>
    </location>
</feature>
<evidence type="ECO:0000313" key="8">
    <source>
        <dbReference type="EMBL" id="SDJ42933.1"/>
    </source>
</evidence>
<keyword evidence="9" id="KW-1185">Reference proteome</keyword>
<dbReference type="Proteomes" id="UP000199225">
    <property type="component" value="Unassembled WGS sequence"/>
</dbReference>
<accession>A0A1G8TNF3</accession>
<evidence type="ECO:0000256" key="3">
    <source>
        <dbReference type="ARBA" id="ARBA00022692"/>
    </source>
</evidence>
<dbReference type="InterPro" id="IPR051449">
    <property type="entry name" value="ABC-2_transporter_component"/>
</dbReference>
<reference evidence="9" key="1">
    <citation type="submission" date="2016-10" db="EMBL/GenBank/DDBJ databases">
        <authorList>
            <person name="Varghese N."/>
            <person name="Submissions S."/>
        </authorList>
    </citation>
    <scope>NUCLEOTIDE SEQUENCE [LARGE SCALE GENOMIC DNA]</scope>
    <source>
        <strain evidence="9">DSM 4771</strain>
    </source>
</reference>
<evidence type="ECO:0000256" key="5">
    <source>
        <dbReference type="ARBA" id="ARBA00023136"/>
    </source>
</evidence>
<evidence type="ECO:0000256" key="1">
    <source>
        <dbReference type="ARBA" id="ARBA00004651"/>
    </source>
</evidence>